<name>A0A2I0STW8_9ACTN</name>
<evidence type="ECO:0000313" key="1">
    <source>
        <dbReference type="EMBL" id="PKT73368.1"/>
    </source>
</evidence>
<sequence>MSRLPDRVWTDGDWDRIRHGYAARDMDEKWNVFTEGDVVLMHRSWTGHCVYEVTFVPAAGGGRRIASAVAEADGERRRNMGDEYDCLMMELIISAIVLGEPAAELRAGLVELAARASGRSDLPSGLVEHSVLGSRSGS</sequence>
<keyword evidence="2" id="KW-1185">Reference proteome</keyword>
<dbReference type="Proteomes" id="UP000236178">
    <property type="component" value="Unassembled WGS sequence"/>
</dbReference>
<evidence type="ECO:0000313" key="2">
    <source>
        <dbReference type="Proteomes" id="UP000236178"/>
    </source>
</evidence>
<comment type="caution">
    <text evidence="1">The sequence shown here is derived from an EMBL/GenBank/DDBJ whole genome shotgun (WGS) entry which is preliminary data.</text>
</comment>
<dbReference type="OrthoDB" id="3384902at2"/>
<proteinExistence type="predicted"/>
<organism evidence="1 2">
    <name type="scientific">Streptomyces populi</name>
    <dbReference type="NCBI Taxonomy" id="2058924"/>
    <lineage>
        <taxon>Bacteria</taxon>
        <taxon>Bacillati</taxon>
        <taxon>Actinomycetota</taxon>
        <taxon>Actinomycetes</taxon>
        <taxon>Kitasatosporales</taxon>
        <taxon>Streptomycetaceae</taxon>
        <taxon>Streptomyces</taxon>
    </lineage>
</organism>
<gene>
    <name evidence="1" type="ORF">CW362_09050</name>
</gene>
<accession>A0A2I0STW8</accession>
<protein>
    <submittedName>
        <fullName evidence="1">Uncharacterized protein</fullName>
    </submittedName>
</protein>
<reference evidence="1 2" key="1">
    <citation type="submission" date="2017-12" db="EMBL/GenBank/DDBJ databases">
        <title>Streptomyces populusis sp. nov., a novel endophytic actinobacterium isolated from stems of Populus adenopoda Maxim.</title>
        <authorList>
            <person name="Wang Z."/>
        </authorList>
    </citation>
    <scope>NUCLEOTIDE SEQUENCE [LARGE SCALE GENOMIC DNA]</scope>
    <source>
        <strain evidence="1 2">A249</strain>
    </source>
</reference>
<dbReference type="AlphaFoldDB" id="A0A2I0STW8"/>
<dbReference type="EMBL" id="PJOS01000012">
    <property type="protein sequence ID" value="PKT73368.1"/>
    <property type="molecule type" value="Genomic_DNA"/>
</dbReference>